<gene>
    <name evidence="1" type="ORF">JHL16_21685</name>
</gene>
<dbReference type="Proteomes" id="UP000616151">
    <property type="component" value="Unassembled WGS sequence"/>
</dbReference>
<evidence type="ECO:0000313" key="1">
    <source>
        <dbReference type="EMBL" id="MBK1868986.1"/>
    </source>
</evidence>
<dbReference type="EMBL" id="JAENHL010000007">
    <property type="protein sequence ID" value="MBK1868986.1"/>
    <property type="molecule type" value="Genomic_DNA"/>
</dbReference>
<comment type="caution">
    <text evidence="1">The sequence shown here is derived from an EMBL/GenBank/DDBJ whole genome shotgun (WGS) entry which is preliminary data.</text>
</comment>
<proteinExistence type="predicted"/>
<organism evidence="1 2">
    <name type="scientific">Taklimakanibacter albus</name>
    <dbReference type="NCBI Taxonomy" id="2800327"/>
    <lineage>
        <taxon>Bacteria</taxon>
        <taxon>Pseudomonadati</taxon>
        <taxon>Pseudomonadota</taxon>
        <taxon>Alphaproteobacteria</taxon>
        <taxon>Hyphomicrobiales</taxon>
        <taxon>Aestuariivirgaceae</taxon>
        <taxon>Taklimakanibacter</taxon>
    </lineage>
</organism>
<keyword evidence="2" id="KW-1185">Reference proteome</keyword>
<evidence type="ECO:0000313" key="2">
    <source>
        <dbReference type="Proteomes" id="UP000616151"/>
    </source>
</evidence>
<accession>A0ACC5R923</accession>
<reference evidence="1" key="1">
    <citation type="submission" date="2021-01" db="EMBL/GenBank/DDBJ databases">
        <authorList>
            <person name="Sun Q."/>
        </authorList>
    </citation>
    <scope>NUCLEOTIDE SEQUENCE</scope>
    <source>
        <strain evidence="1">YIM B02566</strain>
    </source>
</reference>
<name>A0ACC5R923_9HYPH</name>
<sequence length="262" mass="28276">MMRPPSLRCLKGSLACAAFLVGLVPASGAFADDAKALLKAMSDYMAKQKDFSFTYESTVEAVTPDFQKLQFVSSGKANVSRPDKVHVTRTGGFADVDVTFDGKTLTVYGKNLDAYAQIEAKGTLDELRDRLADAGVETPGGDLLGSNVYDTLIADVTDAKHIASAYVDGVECEYLAFRTPDTDWQIWIQTGDTPIPRRYVITSKHVVQAPQYTFQLNNFKSGAEAGTASFTFDKPASAKQVDLSALELVDELPAPVNQGDAP</sequence>
<protein>
    <submittedName>
        <fullName evidence="1">DUF2092 domain-containing protein</fullName>
    </submittedName>
</protein>